<accession>B0VSY5</accession>
<reference evidence="1 2" key="1">
    <citation type="journal article" date="2008" name="PLoS ONE">
        <title>Comparative analysis of Acinetobacters: three genomes for three lifestyles.</title>
        <authorList>
            <person name="Vallenet D."/>
            <person name="Nordmann P."/>
            <person name="Barbe V."/>
            <person name="Poirel L."/>
            <person name="Mangenot S."/>
            <person name="Bataille E."/>
            <person name="Dossat C."/>
            <person name="Gas S."/>
            <person name="Kreimeyer A."/>
            <person name="Lenoble P."/>
            <person name="Oztas S."/>
            <person name="Poulain J."/>
            <person name="Segurens B."/>
            <person name="Robert C."/>
            <person name="Abergel C."/>
            <person name="Claverie J.M."/>
            <person name="Raoult D."/>
            <person name="Medigue C."/>
            <person name="Weissenbach J."/>
            <person name="Cruveiller S."/>
        </authorList>
    </citation>
    <scope>NUCLEOTIDE SEQUENCE [LARGE SCALE GENOMIC DNA]</scope>
    <source>
        <strain evidence="1 2">SDF</strain>
    </source>
</reference>
<dbReference type="KEGG" id="abm:ABSDF2493"/>
<dbReference type="Proteomes" id="UP000001741">
    <property type="component" value="Chromosome"/>
</dbReference>
<organism evidence="1 2">
    <name type="scientific">Acinetobacter baumannii (strain SDF)</name>
    <dbReference type="NCBI Taxonomy" id="509170"/>
    <lineage>
        <taxon>Bacteria</taxon>
        <taxon>Pseudomonadati</taxon>
        <taxon>Pseudomonadota</taxon>
        <taxon>Gammaproteobacteria</taxon>
        <taxon>Moraxellales</taxon>
        <taxon>Moraxellaceae</taxon>
        <taxon>Acinetobacter</taxon>
        <taxon>Acinetobacter calcoaceticus/baumannii complex</taxon>
    </lineage>
</organism>
<name>B0VSY5_ACIBS</name>
<dbReference type="BioCyc" id="ABAU509170:GCL9-2037-MONOMER"/>
<evidence type="ECO:0000313" key="1">
    <source>
        <dbReference type="EMBL" id="CAP01803.1"/>
    </source>
</evidence>
<dbReference type="EMBL" id="CU468230">
    <property type="protein sequence ID" value="CAP01803.1"/>
    <property type="molecule type" value="Genomic_DNA"/>
</dbReference>
<sequence>MLEEILKNRPKGATHWQAGYYYNSDECGIWSIWENGKWHGYFSLPEGVMTKLPEEKEPAKNKSNEMDKCREEFERSKTFKYFYSTLMHFDEELNCYSSNYSLRIRDAELLTAAWWAFQEQQFKVEGLKGQLIKLGFSDNGGQLMKPPLGIQPSFLSDRQKELSKLLEKFINGVGIENAGERLKIAKESGLDMWTYGWGFTTKQLEQALKDLKK</sequence>
<proteinExistence type="predicted"/>
<evidence type="ECO:0000313" key="2">
    <source>
        <dbReference type="Proteomes" id="UP000001741"/>
    </source>
</evidence>
<dbReference type="HOGENOM" id="CLU_1292124_0_0_6"/>
<dbReference type="AlphaFoldDB" id="B0VSY5"/>
<gene>
    <name evidence="1" type="ordered locus">ABSDF2493</name>
</gene>
<protein>
    <submittedName>
        <fullName evidence="1">Uncharacterized protein</fullName>
    </submittedName>
</protein>